<comment type="subcellular location">
    <subcellularLocation>
        <location evidence="8">Cell membrane</location>
        <topology evidence="8">Multi-pass membrane protein</topology>
    </subcellularLocation>
    <subcellularLocation>
        <location evidence="1">Membrane</location>
        <topology evidence="1">Multi-pass membrane protein</topology>
    </subcellularLocation>
</comment>
<sequence length="539" mass="57328">MRARHLGFFRVLSCLTGNKENVLAPAIQLTRSEKWKLGTTIFLGKMIGLGLVFLAMIFLPGILGTPAHAQTGYTEHETAMVNSINTVWTLVAAFLVFGMQAGFVMLEAGFARKRETVNVLMECILDTCLCGILFWAIGYAFMFSHGNGFIGTHWFFLSGAPDTYEATGVPLLAHWIFQFAFADTCSTITSGAMIGRTSFRGDILYSIGVTGFIYPIIGHWAWGPDGFLVTMGSAGNFLPSVGQPFRDFAGSTVVHTIGGVISLAGAMVLGPRLGRVFARDGGGMPAPHNLTVAAVGGFLLWFGWYGFNPGSTLSALDAQGIGRVAANTTLAACTGGLAAMMAAYWWGATKGKFDLAFSINGFLAGLVAITCPCYWVSPLGAMLLGAIAGFVVYAGAWLIEWWRIDDPVGAVAVHGFCGIWGTISLGFFACGKYGATGPFGADNSAPVTGLFYGGGMGVLKAQFIGSAIITIGTFAVAFILMWVIRQLPAPWNLRVEAKGETGTGGIDVFEHGTEAYSDQHAVVNVPEYHPQPKEQPVFS</sequence>
<evidence type="ECO:0000256" key="8">
    <source>
        <dbReference type="RuleBase" id="RU362002"/>
    </source>
</evidence>
<keyword evidence="4 8" id="KW-0812">Transmembrane</keyword>
<dbReference type="NCBIfam" id="TIGR00836">
    <property type="entry name" value="amt"/>
    <property type="match status" value="1"/>
</dbReference>
<evidence type="ECO:0000256" key="7">
    <source>
        <dbReference type="ARBA" id="ARBA00023177"/>
    </source>
</evidence>
<dbReference type="OrthoDB" id="9814202at2"/>
<dbReference type="EMBL" id="LVYD01000045">
    <property type="protein sequence ID" value="OQP63444.1"/>
    <property type="molecule type" value="Genomic_DNA"/>
</dbReference>
<evidence type="ECO:0000313" key="11">
    <source>
        <dbReference type="Proteomes" id="UP000192796"/>
    </source>
</evidence>
<feature type="transmembrane region" description="Helical" evidence="8">
    <location>
        <begin position="203"/>
        <end position="222"/>
    </location>
</feature>
<keyword evidence="11" id="KW-1185">Reference proteome</keyword>
<evidence type="ECO:0000256" key="3">
    <source>
        <dbReference type="ARBA" id="ARBA00022448"/>
    </source>
</evidence>
<keyword evidence="7 8" id="KW-0924">Ammonia transport</keyword>
<keyword evidence="5 8" id="KW-1133">Transmembrane helix</keyword>
<keyword evidence="3 8" id="KW-0813">Transport</keyword>
<feature type="transmembrane region" description="Helical" evidence="8">
    <location>
        <begin position="41"/>
        <end position="63"/>
    </location>
</feature>
<name>A0A1V9FYN9_9BACT</name>
<organism evidence="10 11">
    <name type="scientific">Niastella vici</name>
    <dbReference type="NCBI Taxonomy" id="1703345"/>
    <lineage>
        <taxon>Bacteria</taxon>
        <taxon>Pseudomonadati</taxon>
        <taxon>Bacteroidota</taxon>
        <taxon>Chitinophagia</taxon>
        <taxon>Chitinophagales</taxon>
        <taxon>Chitinophagaceae</taxon>
        <taxon>Niastella</taxon>
    </lineage>
</organism>
<feature type="transmembrane region" description="Helical" evidence="8">
    <location>
        <begin position="87"/>
        <end position="111"/>
    </location>
</feature>
<proteinExistence type="inferred from homology"/>
<protein>
    <recommendedName>
        <fullName evidence="8">Ammonium transporter</fullName>
    </recommendedName>
</protein>
<evidence type="ECO:0000313" key="10">
    <source>
        <dbReference type="EMBL" id="OQP63444.1"/>
    </source>
</evidence>
<feature type="transmembrane region" description="Helical" evidence="8">
    <location>
        <begin position="327"/>
        <end position="346"/>
    </location>
</feature>
<dbReference type="InterPro" id="IPR029020">
    <property type="entry name" value="Ammonium/urea_transptr"/>
</dbReference>
<gene>
    <name evidence="10" type="ORF">A3860_24175</name>
</gene>
<feature type="transmembrane region" description="Helical" evidence="8">
    <location>
        <begin position="248"/>
        <end position="269"/>
    </location>
</feature>
<dbReference type="PANTHER" id="PTHR11730:SF6">
    <property type="entry name" value="AMMONIUM TRANSPORTER"/>
    <property type="match status" value="1"/>
</dbReference>
<comment type="similarity">
    <text evidence="2 8">Belongs to the ammonia transporter channel (TC 1.A.11.2) family.</text>
</comment>
<feature type="domain" description="Ammonium transporter AmtB-like" evidence="9">
    <location>
        <begin position="87"/>
        <end position="516"/>
    </location>
</feature>
<accession>A0A1V9FYN9</accession>
<dbReference type="GO" id="GO:0005886">
    <property type="term" value="C:plasma membrane"/>
    <property type="evidence" value="ECO:0007669"/>
    <property type="project" value="UniProtKB-SubCell"/>
</dbReference>
<evidence type="ECO:0000256" key="5">
    <source>
        <dbReference type="ARBA" id="ARBA00022989"/>
    </source>
</evidence>
<dbReference type="SUPFAM" id="SSF111352">
    <property type="entry name" value="Ammonium transporter"/>
    <property type="match status" value="1"/>
</dbReference>
<evidence type="ECO:0000256" key="6">
    <source>
        <dbReference type="ARBA" id="ARBA00023136"/>
    </source>
</evidence>
<dbReference type="AlphaFoldDB" id="A0A1V9FYN9"/>
<feature type="transmembrane region" description="Helical" evidence="8">
    <location>
        <begin position="123"/>
        <end position="143"/>
    </location>
</feature>
<dbReference type="InterPro" id="IPR024041">
    <property type="entry name" value="NH4_transpt_AmtB-like_dom"/>
</dbReference>
<feature type="transmembrane region" description="Helical" evidence="8">
    <location>
        <begin position="290"/>
        <end position="307"/>
    </location>
</feature>
<reference evidence="10 11" key="1">
    <citation type="submission" date="2016-03" db="EMBL/GenBank/DDBJ databases">
        <title>Niastella vici sp. nov., isolated from farmland soil.</title>
        <authorList>
            <person name="Chen L."/>
            <person name="Wang D."/>
            <person name="Yang S."/>
            <person name="Wang G."/>
        </authorList>
    </citation>
    <scope>NUCLEOTIDE SEQUENCE [LARGE SCALE GENOMIC DNA]</scope>
    <source>
        <strain evidence="10 11">DJ57</strain>
    </source>
</reference>
<comment type="caution">
    <text evidence="10">The sequence shown here is derived from an EMBL/GenBank/DDBJ whole genome shotgun (WGS) entry which is preliminary data.</text>
</comment>
<dbReference type="PANTHER" id="PTHR11730">
    <property type="entry name" value="AMMONIUM TRANSPORTER"/>
    <property type="match status" value="1"/>
</dbReference>
<feature type="transmembrane region" description="Helical" evidence="8">
    <location>
        <begin position="463"/>
        <end position="484"/>
    </location>
</feature>
<evidence type="ECO:0000256" key="2">
    <source>
        <dbReference type="ARBA" id="ARBA00005887"/>
    </source>
</evidence>
<dbReference type="STRING" id="1703345.A3860_24175"/>
<evidence type="ECO:0000256" key="1">
    <source>
        <dbReference type="ARBA" id="ARBA00004141"/>
    </source>
</evidence>
<keyword evidence="6 8" id="KW-0472">Membrane</keyword>
<feature type="transmembrane region" description="Helical" evidence="8">
    <location>
        <begin position="411"/>
        <end position="429"/>
    </location>
</feature>
<dbReference type="GO" id="GO:0097272">
    <property type="term" value="P:ammonium homeostasis"/>
    <property type="evidence" value="ECO:0007669"/>
    <property type="project" value="TreeGrafter"/>
</dbReference>
<dbReference type="RefSeq" id="WP_081147708.1">
    <property type="nucleotide sequence ID" value="NZ_LVYD01000045.1"/>
</dbReference>
<feature type="transmembrane region" description="Helical" evidence="8">
    <location>
        <begin position="381"/>
        <end position="399"/>
    </location>
</feature>
<dbReference type="Proteomes" id="UP000192796">
    <property type="component" value="Unassembled WGS sequence"/>
</dbReference>
<dbReference type="PROSITE" id="PS01219">
    <property type="entry name" value="AMMONIUM_TRANSP"/>
    <property type="match status" value="1"/>
</dbReference>
<feature type="transmembrane region" description="Helical" evidence="8">
    <location>
        <begin position="353"/>
        <end position="375"/>
    </location>
</feature>
<evidence type="ECO:0000259" key="9">
    <source>
        <dbReference type="Pfam" id="PF00909"/>
    </source>
</evidence>
<dbReference type="InterPro" id="IPR018047">
    <property type="entry name" value="Ammonium_transpt_CS"/>
</dbReference>
<dbReference type="GO" id="GO:0008519">
    <property type="term" value="F:ammonium channel activity"/>
    <property type="evidence" value="ECO:0007669"/>
    <property type="project" value="InterPro"/>
</dbReference>
<dbReference type="Pfam" id="PF00909">
    <property type="entry name" value="Ammonium_transp"/>
    <property type="match status" value="1"/>
</dbReference>
<dbReference type="Gene3D" id="1.10.3430.10">
    <property type="entry name" value="Ammonium transporter AmtB like domains"/>
    <property type="match status" value="1"/>
</dbReference>
<evidence type="ECO:0000256" key="4">
    <source>
        <dbReference type="ARBA" id="ARBA00022692"/>
    </source>
</evidence>
<dbReference type="InterPro" id="IPR001905">
    <property type="entry name" value="Ammonium_transpt"/>
</dbReference>